<accession>A0A1S1Z489</accession>
<dbReference type="PANTHER" id="PTHR42755">
    <property type="entry name" value="3-DEOXY-MANNO-OCTULOSONATE CYTIDYLYLTRANSFERASE"/>
    <property type="match status" value="1"/>
</dbReference>
<comment type="similarity">
    <text evidence="8">Belongs to the glycosyltransferase group 1 family.</text>
</comment>
<gene>
    <name evidence="10" type="ORF">NH26_17300</name>
</gene>
<evidence type="ECO:0000256" key="2">
    <source>
        <dbReference type="ARBA" id="ARBA00012621"/>
    </source>
</evidence>
<dbReference type="RefSeq" id="WP_044219997.1">
    <property type="nucleotide sequence ID" value="NZ_JRYR02000001.1"/>
</dbReference>
<evidence type="ECO:0000256" key="6">
    <source>
        <dbReference type="ARBA" id="ARBA00049183"/>
    </source>
</evidence>
<evidence type="ECO:0000313" key="11">
    <source>
        <dbReference type="Proteomes" id="UP000179797"/>
    </source>
</evidence>
<comment type="catalytic activity">
    <reaction evidence="6 8">
        <text>lipid IVA (E. coli) + CMP-3-deoxy-beta-D-manno-octulosonate = alpha-Kdo-(2-&gt;6)-lipid IVA (E. coli) + CMP + H(+)</text>
        <dbReference type="Rhea" id="RHEA:28066"/>
        <dbReference type="ChEBI" id="CHEBI:15378"/>
        <dbReference type="ChEBI" id="CHEBI:58603"/>
        <dbReference type="ChEBI" id="CHEBI:60364"/>
        <dbReference type="ChEBI" id="CHEBI:60377"/>
        <dbReference type="ChEBI" id="CHEBI:85987"/>
        <dbReference type="EC" id="2.4.99.12"/>
    </reaction>
</comment>
<dbReference type="AlphaFoldDB" id="A0A1S1Z489"/>
<evidence type="ECO:0000313" key="10">
    <source>
        <dbReference type="EMBL" id="OHX67973.1"/>
    </source>
</evidence>
<comment type="subcellular location">
    <subcellularLocation>
        <location evidence="8">Cell membrane</location>
    </subcellularLocation>
</comment>
<proteinExistence type="inferred from homology"/>
<dbReference type="GO" id="GO:0009245">
    <property type="term" value="P:lipid A biosynthetic process"/>
    <property type="evidence" value="ECO:0007669"/>
    <property type="project" value="TreeGrafter"/>
</dbReference>
<dbReference type="PANTHER" id="PTHR42755:SF1">
    <property type="entry name" value="3-DEOXY-D-MANNO-OCTULOSONIC ACID TRANSFERASE, MITOCHONDRIAL-RELATED"/>
    <property type="match status" value="1"/>
</dbReference>
<dbReference type="Proteomes" id="UP000179797">
    <property type="component" value="Unassembled WGS sequence"/>
</dbReference>
<evidence type="ECO:0000256" key="7">
    <source>
        <dbReference type="PIRSR" id="PIRSR639901-1"/>
    </source>
</evidence>
<protein>
    <recommendedName>
        <fullName evidence="3 8">3-deoxy-D-manno-octulosonic acid transferase</fullName>
        <shortName evidence="8">Kdo transferase</shortName>
        <ecNumber evidence="2 8">2.4.99.12</ecNumber>
    </recommendedName>
    <alternativeName>
        <fullName evidence="5 8">Lipid IV(A) 3-deoxy-D-manno-octulosonic acid transferase</fullName>
    </alternativeName>
</protein>
<dbReference type="GO" id="GO:0043842">
    <property type="term" value="F:Kdo transferase activity"/>
    <property type="evidence" value="ECO:0007669"/>
    <property type="project" value="UniProtKB-EC"/>
</dbReference>
<sequence length="418" mass="47369">MIQEQLYDLGNYAFSGAMKLASFLHPKAKQFVEGRRGLLSNITTDFKNNTSPVAWFHCASLGEFEQGRPVIEAFKEIFNHYKIVVTFYSPSGFEVQKNYDKADFVYYLPIDTKKNASKFVEAIQPKIAFFVKYEFWHNYLNALKKTSAKIVSFSTIFRPNQAFFKENGGFQQNMLKQFDYFFTQDQRSFDLLSSININCKEIAGDTRFDRVAEICAKPKDIPLAAKFSEQQKVIVVGSSWPLDIDALKKCVNTTNNIKWIIAPHEISESKINLIKNTFSDKKAITFSTASLDNIQDFDILIIDNVGMLSSLYQFATIAYVGGAFKEGLHNILEPATFGIPIVIGAEYSKFNEAISLVERKGVFSIKNGDECLSIIIRLIENDNFRSTTGNVTKNYVAENLGSTEKIISYCKTIISENE</sequence>
<feature type="active site" description="Proton acceptor" evidence="7">
    <location>
        <position position="63"/>
    </location>
</feature>
<dbReference type="InterPro" id="IPR039901">
    <property type="entry name" value="Kdotransferase"/>
</dbReference>
<dbReference type="Gene3D" id="3.40.50.11720">
    <property type="entry name" value="3-Deoxy-D-manno-octulosonic-acid transferase, N-terminal domain"/>
    <property type="match status" value="1"/>
</dbReference>
<keyword evidence="8" id="KW-0472">Membrane</keyword>
<evidence type="ECO:0000256" key="3">
    <source>
        <dbReference type="ARBA" id="ARBA00019077"/>
    </source>
</evidence>
<keyword evidence="8" id="KW-0448">Lipopolysaccharide biosynthesis</keyword>
<dbReference type="UniPathway" id="UPA00958"/>
<comment type="function">
    <text evidence="8">Involved in lipopolysaccharide (LPS) biosynthesis. Catalyzes the transfer of 3-deoxy-D-manno-octulosonate (Kdo) residue(s) from CMP-Kdo to lipid IV(A), the tetraacyldisaccharide-1,4'-bisphosphate precursor of lipid A.</text>
</comment>
<name>A0A1S1Z489_FLAPC</name>
<comment type="caution">
    <text evidence="10">The sequence shown here is derived from an EMBL/GenBank/DDBJ whole genome shotgun (WGS) entry which is preliminary data.</text>
</comment>
<comment type="pathway">
    <text evidence="1 8">Bacterial outer membrane biogenesis; LPS core biosynthesis.</text>
</comment>
<keyword evidence="8" id="KW-1003">Cell membrane</keyword>
<dbReference type="InterPro" id="IPR038107">
    <property type="entry name" value="Glycos_transf_N_sf"/>
</dbReference>
<evidence type="ECO:0000259" key="9">
    <source>
        <dbReference type="Pfam" id="PF04413"/>
    </source>
</evidence>
<dbReference type="GO" id="GO:0009244">
    <property type="term" value="P:lipopolysaccharide core region biosynthetic process"/>
    <property type="evidence" value="ECO:0007669"/>
    <property type="project" value="UniProtKB-UniRule"/>
</dbReference>
<reference evidence="10 11" key="1">
    <citation type="journal article" date="2012" name="Int. J. Syst. Evol. Microbiol.">
        <title>Flammeovirga pacifica sp. nov., isolated from deep-sea sediment.</title>
        <authorList>
            <person name="Xu H."/>
            <person name="Fu Y."/>
            <person name="Yang N."/>
            <person name="Ding Z."/>
            <person name="Lai Q."/>
            <person name="Zeng R."/>
        </authorList>
    </citation>
    <scope>NUCLEOTIDE SEQUENCE [LARGE SCALE GENOMIC DNA]</scope>
    <source>
        <strain evidence="11">DSM 24597 / LMG 26175 / WPAGA1</strain>
    </source>
</reference>
<evidence type="ECO:0000256" key="4">
    <source>
        <dbReference type="ARBA" id="ARBA00022679"/>
    </source>
</evidence>
<dbReference type="STRING" id="915059.NH26_17300"/>
<dbReference type="Gene3D" id="3.40.50.2000">
    <property type="entry name" value="Glycogen Phosphorylase B"/>
    <property type="match status" value="1"/>
</dbReference>
<dbReference type="EC" id="2.4.99.12" evidence="2 8"/>
<organism evidence="10 11">
    <name type="scientific">Flammeovirga pacifica</name>
    <dbReference type="NCBI Taxonomy" id="915059"/>
    <lineage>
        <taxon>Bacteria</taxon>
        <taxon>Pseudomonadati</taxon>
        <taxon>Bacteroidota</taxon>
        <taxon>Cytophagia</taxon>
        <taxon>Cytophagales</taxon>
        <taxon>Flammeovirgaceae</taxon>
        <taxon>Flammeovirga</taxon>
    </lineage>
</organism>
<keyword evidence="11" id="KW-1185">Reference proteome</keyword>
<evidence type="ECO:0000256" key="5">
    <source>
        <dbReference type="ARBA" id="ARBA00031445"/>
    </source>
</evidence>
<dbReference type="InterPro" id="IPR007507">
    <property type="entry name" value="Glycos_transf_N"/>
</dbReference>
<dbReference type="EMBL" id="JRYR02000001">
    <property type="protein sequence ID" value="OHX67973.1"/>
    <property type="molecule type" value="Genomic_DNA"/>
</dbReference>
<dbReference type="GO" id="GO:0005886">
    <property type="term" value="C:plasma membrane"/>
    <property type="evidence" value="ECO:0007669"/>
    <property type="project" value="UniProtKB-SubCell"/>
</dbReference>
<feature type="domain" description="3-deoxy-D-manno-octulosonic-acid transferase N-terminal" evidence="9">
    <location>
        <begin position="48"/>
        <end position="209"/>
    </location>
</feature>
<evidence type="ECO:0000256" key="1">
    <source>
        <dbReference type="ARBA" id="ARBA00004713"/>
    </source>
</evidence>
<keyword evidence="4 8" id="KW-0808">Transferase</keyword>
<evidence type="ECO:0000256" key="8">
    <source>
        <dbReference type="RuleBase" id="RU365103"/>
    </source>
</evidence>
<dbReference type="Pfam" id="PF04413">
    <property type="entry name" value="Glycos_transf_N"/>
    <property type="match status" value="1"/>
</dbReference>
<dbReference type="OrthoDB" id="9789797at2"/>